<keyword evidence="1" id="KW-1133">Transmembrane helix</keyword>
<evidence type="ECO:0008006" key="4">
    <source>
        <dbReference type="Google" id="ProtNLM"/>
    </source>
</evidence>
<gene>
    <name evidence="2" type="ORF">CAMP_LOCUS15188</name>
</gene>
<dbReference type="EMBL" id="CANHGI010000005">
    <property type="protein sequence ID" value="CAI5452551.1"/>
    <property type="molecule type" value="Genomic_DNA"/>
</dbReference>
<dbReference type="AlphaFoldDB" id="A0A9P1IXJ3"/>
<accession>A0A9P1IXJ3</accession>
<evidence type="ECO:0000313" key="3">
    <source>
        <dbReference type="Proteomes" id="UP001152747"/>
    </source>
</evidence>
<keyword evidence="3" id="KW-1185">Reference proteome</keyword>
<comment type="caution">
    <text evidence="2">The sequence shown here is derived from an EMBL/GenBank/DDBJ whole genome shotgun (WGS) entry which is preliminary data.</text>
</comment>
<evidence type="ECO:0000256" key="1">
    <source>
        <dbReference type="SAM" id="Phobius"/>
    </source>
</evidence>
<evidence type="ECO:0000313" key="2">
    <source>
        <dbReference type="EMBL" id="CAI5452551.1"/>
    </source>
</evidence>
<name>A0A9P1IXJ3_9PELO</name>
<dbReference type="Proteomes" id="UP001152747">
    <property type="component" value="Unassembled WGS sequence"/>
</dbReference>
<keyword evidence="1" id="KW-0472">Membrane</keyword>
<proteinExistence type="predicted"/>
<sequence>MKKTTFFKCIIVFVVLYICGYFVYLYSVHQKLKKLEFGKFCDVMEFFCEINQQADQQIWCEYRCSEEWLYKMFVRSMVYGSSLFYTILAFISLGLMIWPLTDD</sequence>
<protein>
    <recommendedName>
        <fullName evidence="4">Transmembrane protein</fullName>
    </recommendedName>
</protein>
<feature type="transmembrane region" description="Helical" evidence="1">
    <location>
        <begin position="6"/>
        <end position="26"/>
    </location>
</feature>
<reference evidence="2" key="1">
    <citation type="submission" date="2022-11" db="EMBL/GenBank/DDBJ databases">
        <authorList>
            <person name="Kikuchi T."/>
        </authorList>
    </citation>
    <scope>NUCLEOTIDE SEQUENCE</scope>
    <source>
        <strain evidence="2">PS1010</strain>
    </source>
</reference>
<feature type="transmembrane region" description="Helical" evidence="1">
    <location>
        <begin position="78"/>
        <end position="100"/>
    </location>
</feature>
<keyword evidence="1" id="KW-0812">Transmembrane</keyword>
<organism evidence="2 3">
    <name type="scientific">Caenorhabditis angaria</name>
    <dbReference type="NCBI Taxonomy" id="860376"/>
    <lineage>
        <taxon>Eukaryota</taxon>
        <taxon>Metazoa</taxon>
        <taxon>Ecdysozoa</taxon>
        <taxon>Nematoda</taxon>
        <taxon>Chromadorea</taxon>
        <taxon>Rhabditida</taxon>
        <taxon>Rhabditina</taxon>
        <taxon>Rhabditomorpha</taxon>
        <taxon>Rhabditoidea</taxon>
        <taxon>Rhabditidae</taxon>
        <taxon>Peloderinae</taxon>
        <taxon>Caenorhabditis</taxon>
    </lineage>
</organism>